<evidence type="ECO:0000313" key="2">
    <source>
        <dbReference type="EMBL" id="KPN31211.1"/>
    </source>
</evidence>
<evidence type="ECO:0000313" key="3">
    <source>
        <dbReference type="Proteomes" id="UP000050535"/>
    </source>
</evidence>
<name>A0A0N8I036_9EURY</name>
<protein>
    <submittedName>
        <fullName evidence="2">Uncharacterized protein</fullName>
    </submittedName>
</protein>
<keyword evidence="3" id="KW-1185">Reference proteome</keyword>
<dbReference type="Proteomes" id="UP000050535">
    <property type="component" value="Unassembled WGS sequence"/>
</dbReference>
<sequence>MNVQAGWLDAGVLGAVALLGYQYVGFSTVTADGGVVNVYVHLLGFCLGFIVPTARSWRASSTTAPTEGFCQTDTTLRLTE</sequence>
<dbReference type="EMBL" id="LGUC01000001">
    <property type="protein sequence ID" value="KPN31211.1"/>
    <property type="molecule type" value="Genomic_DNA"/>
</dbReference>
<accession>A0A0N8I036</accession>
<dbReference type="RefSeq" id="WP_144427168.1">
    <property type="nucleotide sequence ID" value="NZ_LGUC01000001.1"/>
</dbReference>
<gene>
    <name evidence="2" type="ORF">SY89_01954</name>
</gene>
<reference evidence="3" key="1">
    <citation type="submission" date="2013-11" db="EMBL/GenBank/DDBJ databases">
        <authorList>
            <person name="Hoang H.T."/>
            <person name="Killian M.L."/>
            <person name="Madson D.M."/>
            <person name="Arruda P.H.E."/>
            <person name="Sun D."/>
            <person name="Schwartz K.J."/>
            <person name="Yoon K."/>
        </authorList>
    </citation>
    <scope>NUCLEOTIDE SEQUENCE [LARGE SCALE GENOMIC DNA]</scope>
    <source>
        <strain evidence="3">CDK2</strain>
    </source>
</reference>
<dbReference type="OrthoDB" id="313547at2157"/>
<proteinExistence type="predicted"/>
<organism evidence="2 3">
    <name type="scientific">Halolamina pelagica</name>
    <dbReference type="NCBI Taxonomy" id="699431"/>
    <lineage>
        <taxon>Archaea</taxon>
        <taxon>Methanobacteriati</taxon>
        <taxon>Methanobacteriota</taxon>
        <taxon>Stenosarchaea group</taxon>
        <taxon>Halobacteria</taxon>
        <taxon>Halobacteriales</taxon>
        <taxon>Haloferacaceae</taxon>
    </lineage>
</organism>
<keyword evidence="1" id="KW-1133">Transmembrane helix</keyword>
<keyword evidence="1" id="KW-0472">Membrane</keyword>
<comment type="caution">
    <text evidence="2">The sequence shown here is derived from an EMBL/GenBank/DDBJ whole genome shotgun (WGS) entry which is preliminary data.</text>
</comment>
<dbReference type="AlphaFoldDB" id="A0A0N8I036"/>
<feature type="transmembrane region" description="Helical" evidence="1">
    <location>
        <begin position="7"/>
        <end position="24"/>
    </location>
</feature>
<keyword evidence="1" id="KW-0812">Transmembrane</keyword>
<dbReference type="STRING" id="699431.SY89_01954"/>
<evidence type="ECO:0000256" key="1">
    <source>
        <dbReference type="SAM" id="Phobius"/>
    </source>
</evidence>
<feature type="transmembrane region" description="Helical" evidence="1">
    <location>
        <begin position="36"/>
        <end position="54"/>
    </location>
</feature>